<dbReference type="GO" id="GO:0035312">
    <property type="term" value="F:5'-3' DNA exonuclease activity"/>
    <property type="evidence" value="ECO:0007669"/>
    <property type="project" value="TreeGrafter"/>
</dbReference>
<dbReference type="InterPro" id="IPR016195">
    <property type="entry name" value="Pol/histidinol_Pase-like"/>
</dbReference>
<dbReference type="AlphaFoldDB" id="A0A7W9F9I3"/>
<dbReference type="InterPro" id="IPR052018">
    <property type="entry name" value="PHP_domain"/>
</dbReference>
<dbReference type="RefSeq" id="WP_183217996.1">
    <property type="nucleotide sequence ID" value="NZ_CAJFZW010000021.1"/>
</dbReference>
<name>A0A7W9F9I3_9CAUL</name>
<dbReference type="EMBL" id="JACHOQ010000011">
    <property type="protein sequence ID" value="MBB5741221.1"/>
    <property type="molecule type" value="Genomic_DNA"/>
</dbReference>
<evidence type="ECO:0000256" key="1">
    <source>
        <dbReference type="SAM" id="SignalP"/>
    </source>
</evidence>
<dbReference type="Gene3D" id="3.20.20.140">
    <property type="entry name" value="Metal-dependent hydrolases"/>
    <property type="match status" value="1"/>
</dbReference>
<dbReference type="NCBIfam" id="NF038032">
    <property type="entry name" value="CehA_McbA_metalo"/>
    <property type="match status" value="1"/>
</dbReference>
<gene>
    <name evidence="2" type="ORF">GGQ93_002960</name>
</gene>
<reference evidence="2 3" key="1">
    <citation type="submission" date="2020-08" db="EMBL/GenBank/DDBJ databases">
        <title>Genomic Encyclopedia of Type Strains, Phase IV (KMG-IV): sequencing the most valuable type-strain genomes for metagenomic binning, comparative biology and taxonomic classification.</title>
        <authorList>
            <person name="Goeker M."/>
        </authorList>
    </citation>
    <scope>NUCLEOTIDE SEQUENCE [LARGE SCALE GENOMIC DNA]</scope>
    <source>
        <strain evidence="2 3">DSM 4731</strain>
    </source>
</reference>
<dbReference type="SUPFAM" id="SSF89550">
    <property type="entry name" value="PHP domain-like"/>
    <property type="match status" value="1"/>
</dbReference>
<dbReference type="PANTHER" id="PTHR42924:SF3">
    <property type="entry name" value="POLYMERASE_HISTIDINOL PHOSPHATASE N-TERMINAL DOMAIN-CONTAINING PROTEIN"/>
    <property type="match status" value="1"/>
</dbReference>
<dbReference type="Proteomes" id="UP000527324">
    <property type="component" value="Unassembled WGS sequence"/>
</dbReference>
<feature type="chain" id="PRO_5031529706" description="Phosphotransferase" evidence="1">
    <location>
        <begin position="23"/>
        <end position="497"/>
    </location>
</feature>
<proteinExistence type="predicted"/>
<keyword evidence="1" id="KW-0732">Signal</keyword>
<comment type="caution">
    <text evidence="2">The sequence shown here is derived from an EMBL/GenBank/DDBJ whole genome shotgun (WGS) entry which is preliminary data.</text>
</comment>
<protein>
    <recommendedName>
        <fullName evidence="4">Phosphotransferase</fullName>
    </recommendedName>
</protein>
<dbReference type="GO" id="GO:0004534">
    <property type="term" value="F:5'-3' RNA exonuclease activity"/>
    <property type="evidence" value="ECO:0007669"/>
    <property type="project" value="TreeGrafter"/>
</dbReference>
<feature type="signal peptide" evidence="1">
    <location>
        <begin position="1"/>
        <end position="22"/>
    </location>
</feature>
<evidence type="ECO:0008006" key="4">
    <source>
        <dbReference type="Google" id="ProtNLM"/>
    </source>
</evidence>
<sequence>MKTPLCATLAALVLFAAGSALAADRRVDPPEQVITGRLTRADHQTHREVVFTVPPGATRVTVRFRYLRRTQDAGVDIGVFDPERFRGWSGTTRDVFTLSTEEATPGYLPGPLPAGRWRLVLSASQIRPGAEIEYETRVAVETRPRPVEFADAPINPAPGWYRGDFHVHTGDSDGSCAAHSGRETHCPVYRAVETAAGRNLDFVAITDHNTTAHYNEMRELQEHFDKVLLAPGREMTTFFGHANVFGLTQFLEYRMTQPDAADALSWIQAANDSGGLVSVNHPGVATGEECMGCGWSVDPLPPGSIGAVEVVNGGTLDEFGTPEGPKQGFDLWDRLLNQGEHVTGIGGSDIHNPDLPTERLGTLGSPTTAVYMPELSVKGLLAGVRSGRVFIDIDMRPDRLLDLRAEAGPARAEMGGSLPLARGATATFFVTARGVPGGQIEVIEDAALVPALARPTPAEGEASFAVSGDGARHWIRVQVRDIHGRLVLIGNPIYLTP</sequence>
<dbReference type="PANTHER" id="PTHR42924">
    <property type="entry name" value="EXONUCLEASE"/>
    <property type="match status" value="1"/>
</dbReference>
<accession>A0A7W9F9I3</accession>
<evidence type="ECO:0000313" key="2">
    <source>
        <dbReference type="EMBL" id="MBB5741221.1"/>
    </source>
</evidence>
<keyword evidence="3" id="KW-1185">Reference proteome</keyword>
<organism evidence="2 3">
    <name type="scientific">Brevundimonas aurantiaca</name>
    <dbReference type="NCBI Taxonomy" id="74316"/>
    <lineage>
        <taxon>Bacteria</taxon>
        <taxon>Pseudomonadati</taxon>
        <taxon>Pseudomonadota</taxon>
        <taxon>Alphaproteobacteria</taxon>
        <taxon>Caulobacterales</taxon>
        <taxon>Caulobacteraceae</taxon>
        <taxon>Brevundimonas</taxon>
    </lineage>
</organism>
<evidence type="ECO:0000313" key="3">
    <source>
        <dbReference type="Proteomes" id="UP000527324"/>
    </source>
</evidence>